<keyword evidence="3" id="KW-1185">Reference proteome</keyword>
<evidence type="ECO:0000256" key="1">
    <source>
        <dbReference type="SAM" id="Phobius"/>
    </source>
</evidence>
<keyword evidence="1" id="KW-0472">Membrane</keyword>
<dbReference type="Proteomes" id="UP000708208">
    <property type="component" value="Unassembled WGS sequence"/>
</dbReference>
<keyword evidence="1" id="KW-0812">Transmembrane</keyword>
<dbReference type="OrthoDB" id="7477935at2759"/>
<protein>
    <recommendedName>
        <fullName evidence="4">Gustatory receptor</fullName>
    </recommendedName>
</protein>
<sequence length="231" mass="26566">MIPFVSGVLSIIYGANFADFQDAVFFITITSRVALVEFIEDVKNIVGYQMLVERFRQIRHGIAIDTSHGNVSEGRIKKWTTLIQMARDQTRILAESQKSRELFFVLRCIVFVTLFLFILLNLPYNVHPVVFVFHIVWGIFSFMQLARLLLKTWMAETITSEESKIEKDIICIDTSRWDSSSSLQLKAAHDLIAQNPTQISYGYVTFNKGVLKSVFNQVVTYLIVIMQLVEK</sequence>
<dbReference type="EMBL" id="CAJVCH010117843">
    <property type="protein sequence ID" value="CAG7725128.1"/>
    <property type="molecule type" value="Genomic_DNA"/>
</dbReference>
<comment type="caution">
    <text evidence="2">The sequence shown here is derived from an EMBL/GenBank/DDBJ whole genome shotgun (WGS) entry which is preliminary data.</text>
</comment>
<feature type="transmembrane region" description="Helical" evidence="1">
    <location>
        <begin position="130"/>
        <end position="150"/>
    </location>
</feature>
<feature type="transmembrane region" description="Helical" evidence="1">
    <location>
        <begin position="102"/>
        <end position="124"/>
    </location>
</feature>
<accession>A0A8J2JTG1</accession>
<name>A0A8J2JTG1_9HEXA</name>
<reference evidence="2" key="1">
    <citation type="submission" date="2021-06" db="EMBL/GenBank/DDBJ databases">
        <authorList>
            <person name="Hodson N. C."/>
            <person name="Mongue J. A."/>
            <person name="Jaron S. K."/>
        </authorList>
    </citation>
    <scope>NUCLEOTIDE SEQUENCE</scope>
</reference>
<proteinExistence type="predicted"/>
<dbReference type="AlphaFoldDB" id="A0A8J2JTG1"/>
<evidence type="ECO:0008006" key="4">
    <source>
        <dbReference type="Google" id="ProtNLM"/>
    </source>
</evidence>
<evidence type="ECO:0000313" key="3">
    <source>
        <dbReference type="Proteomes" id="UP000708208"/>
    </source>
</evidence>
<gene>
    <name evidence="2" type="ORF">AFUS01_LOCUS14108</name>
</gene>
<evidence type="ECO:0000313" key="2">
    <source>
        <dbReference type="EMBL" id="CAG7725128.1"/>
    </source>
</evidence>
<keyword evidence="1" id="KW-1133">Transmembrane helix</keyword>
<organism evidence="2 3">
    <name type="scientific">Allacma fusca</name>
    <dbReference type="NCBI Taxonomy" id="39272"/>
    <lineage>
        <taxon>Eukaryota</taxon>
        <taxon>Metazoa</taxon>
        <taxon>Ecdysozoa</taxon>
        <taxon>Arthropoda</taxon>
        <taxon>Hexapoda</taxon>
        <taxon>Collembola</taxon>
        <taxon>Symphypleona</taxon>
        <taxon>Sminthuridae</taxon>
        <taxon>Allacma</taxon>
    </lineage>
</organism>